<sequence length="313" mass="34311">MPRAFPLAVGVLASAVLVFGTAAPGVAEPKPTEKQLKKELSDLRQKVDRLIGDYNAKRVALAKAREEEKAARDRLTKAQADYEAASDAVRQMAGLRYQTESAMALPDMNTAALNYQLKEEQAARLAHFDRVRAARQQAADAAKTLTAQLKAQAEAVAVQRKDAEDLIDEIKDKLDALIPIAPGKLAGGSWAPELPSGSDNITPRMRFMRAEVENHFSLRFPVGCYRAENSGEHPLGRACDFMMSSGGAMPSPEMKALGDSLAAWAIKNGPKLGVMYVIWQQRIYNLGHPGWRLMSDRGGITANHYDHVHISMY</sequence>
<protein>
    <recommendedName>
        <fullName evidence="3">ARB-07466-like C-terminal domain-containing protein</fullName>
    </recommendedName>
</protein>
<feature type="domain" description="ARB-07466-like C-terminal" evidence="3">
    <location>
        <begin position="198"/>
        <end position="305"/>
    </location>
</feature>
<evidence type="ECO:0000313" key="5">
    <source>
        <dbReference type="Proteomes" id="UP000316541"/>
    </source>
</evidence>
<feature type="coiled-coil region" evidence="1">
    <location>
        <begin position="33"/>
        <end position="81"/>
    </location>
</feature>
<reference evidence="4 5" key="1">
    <citation type="submission" date="2019-07" db="EMBL/GenBank/DDBJ databases">
        <title>Microbispora hainanensis DSM 45428.</title>
        <authorList>
            <person name="Thawai C."/>
        </authorList>
    </citation>
    <scope>NUCLEOTIDE SEQUENCE [LARGE SCALE GENOMIC DNA]</scope>
    <source>
        <strain evidence="4 5">DSM 45428</strain>
    </source>
</reference>
<evidence type="ECO:0000256" key="2">
    <source>
        <dbReference type="SAM" id="SignalP"/>
    </source>
</evidence>
<dbReference type="InterPro" id="IPR058593">
    <property type="entry name" value="ARB_07466-like_C"/>
</dbReference>
<evidence type="ECO:0000256" key="1">
    <source>
        <dbReference type="SAM" id="Coils"/>
    </source>
</evidence>
<evidence type="ECO:0000259" key="3">
    <source>
        <dbReference type="Pfam" id="PF26571"/>
    </source>
</evidence>
<dbReference type="Pfam" id="PF26571">
    <property type="entry name" value="VldE"/>
    <property type="match status" value="1"/>
</dbReference>
<dbReference type="EMBL" id="VIRM01000065">
    <property type="protein sequence ID" value="TQS13331.1"/>
    <property type="molecule type" value="Genomic_DNA"/>
</dbReference>
<proteinExistence type="predicted"/>
<feature type="signal peptide" evidence="2">
    <location>
        <begin position="1"/>
        <end position="27"/>
    </location>
</feature>
<dbReference type="Proteomes" id="UP000316541">
    <property type="component" value="Unassembled WGS sequence"/>
</dbReference>
<accession>A0A544Y973</accession>
<keyword evidence="2" id="KW-0732">Signal</keyword>
<comment type="caution">
    <text evidence="4">The sequence shown here is derived from an EMBL/GenBank/DDBJ whole genome shotgun (WGS) entry which is preliminary data.</text>
</comment>
<evidence type="ECO:0000313" key="4">
    <source>
        <dbReference type="EMBL" id="TQS13331.1"/>
    </source>
</evidence>
<organism evidence="4 5">
    <name type="scientific">Microbispora hainanensis</name>
    <dbReference type="NCBI Taxonomy" id="568844"/>
    <lineage>
        <taxon>Bacteria</taxon>
        <taxon>Bacillati</taxon>
        <taxon>Actinomycetota</taxon>
        <taxon>Actinomycetes</taxon>
        <taxon>Streptosporangiales</taxon>
        <taxon>Streptosporangiaceae</taxon>
        <taxon>Microbispora</taxon>
    </lineage>
</organism>
<keyword evidence="1" id="KW-0175">Coiled coil</keyword>
<feature type="chain" id="PRO_5021710176" description="ARB-07466-like C-terminal domain-containing protein" evidence="2">
    <location>
        <begin position="28"/>
        <end position="313"/>
    </location>
</feature>
<name>A0A544Y973_9ACTN</name>
<dbReference type="AlphaFoldDB" id="A0A544Y973"/>
<gene>
    <name evidence="4" type="ORF">FLX08_35265</name>
</gene>